<feature type="binding site" evidence="10">
    <location>
        <begin position="12"/>
        <end position="15"/>
    </location>
    <ligand>
        <name>GTP</name>
        <dbReference type="ChEBI" id="CHEBI:37565"/>
    </ligand>
</feature>
<evidence type="ECO:0000256" key="6">
    <source>
        <dbReference type="ARBA" id="ARBA00023002"/>
    </source>
</evidence>
<keyword evidence="4 10" id="KW-0460">Magnesium</keyword>
<feature type="binding site" evidence="10">
    <location>
        <position position="139"/>
    </location>
    <ligand>
        <name>a divalent metal cation</name>
        <dbReference type="ChEBI" id="CHEBI:60240"/>
        <label>1</label>
    </ligand>
</feature>
<comment type="similarity">
    <text evidence="10">In the N-terminal section; belongs to the CofE family.</text>
</comment>
<dbReference type="InterPro" id="IPR019943">
    <property type="entry name" value="F420_FbiB_C"/>
</dbReference>
<reference evidence="14" key="1">
    <citation type="submission" date="2021-06" db="EMBL/GenBank/DDBJ databases">
        <title>Sequencing of actinobacteria type strains.</title>
        <authorList>
            <person name="Nguyen G.-S."/>
            <person name="Wentzel A."/>
        </authorList>
    </citation>
    <scope>NUCLEOTIDE SEQUENCE</scope>
    <source>
        <strain evidence="14">P38-E01</strain>
    </source>
</reference>
<dbReference type="Gene3D" id="3.30.1330.100">
    <property type="entry name" value="CofE-like"/>
    <property type="match status" value="2"/>
</dbReference>
<dbReference type="HAMAP" id="MF_01259">
    <property type="entry name" value="F420_ligase_FbiB"/>
    <property type="match status" value="1"/>
</dbReference>
<feature type="region of interest" description="Coenzyme F420:L-glutamate ligase" evidence="10">
    <location>
        <begin position="1"/>
        <end position="251"/>
    </location>
</feature>
<evidence type="ECO:0000259" key="12">
    <source>
        <dbReference type="Pfam" id="PF00881"/>
    </source>
</evidence>
<dbReference type="GO" id="GO:0052645">
    <property type="term" value="P:F420-0 metabolic process"/>
    <property type="evidence" value="ECO:0007669"/>
    <property type="project" value="UniProtKB-UniRule"/>
</dbReference>
<dbReference type="InterPro" id="IPR029479">
    <property type="entry name" value="Nitroreductase"/>
</dbReference>
<feature type="region of interest" description="Dehydro-coenzyme F420-0 reductase" evidence="10">
    <location>
        <begin position="252"/>
        <end position="451"/>
    </location>
</feature>
<dbReference type="InterPro" id="IPR000415">
    <property type="entry name" value="Nitroreductase-like"/>
</dbReference>
<feature type="binding site" evidence="10">
    <location>
        <position position="140"/>
    </location>
    <ligand>
        <name>a divalent metal cation</name>
        <dbReference type="ChEBI" id="CHEBI:60240"/>
        <label>2</label>
    </ligand>
</feature>
<keyword evidence="8 10" id="KW-0464">Manganese</keyword>
<dbReference type="SUPFAM" id="SSF144010">
    <property type="entry name" value="CofE-like"/>
    <property type="match status" value="1"/>
</dbReference>
<evidence type="ECO:0000259" key="13">
    <source>
        <dbReference type="Pfam" id="PF01996"/>
    </source>
</evidence>
<keyword evidence="6 10" id="KW-0560">Oxidoreductase</keyword>
<feature type="binding site" evidence="10">
    <location>
        <position position="402"/>
    </location>
    <ligand>
        <name>FMN</name>
        <dbReference type="ChEBI" id="CHEBI:58210"/>
    </ligand>
</feature>
<dbReference type="Gene3D" id="3.40.109.10">
    <property type="entry name" value="NADH Oxidase"/>
    <property type="match status" value="1"/>
</dbReference>
<evidence type="ECO:0000256" key="2">
    <source>
        <dbReference type="ARBA" id="ARBA00022723"/>
    </source>
</evidence>
<comment type="cofactor">
    <cofactor evidence="10">
        <name>K(+)</name>
        <dbReference type="ChEBI" id="CHEBI:29103"/>
    </cofactor>
    <text evidence="10">Monovalent cation. The ion could be potassium.</text>
</comment>
<evidence type="ECO:0000313" key="15">
    <source>
        <dbReference type="Proteomes" id="UP000694501"/>
    </source>
</evidence>
<protein>
    <recommendedName>
        <fullName evidence="10">Bifunctional F420 biosynthesis protein FbiB</fullName>
    </recommendedName>
    <domain>
        <recommendedName>
            <fullName evidence="10">Coenzyme F420:L-glutamate ligase</fullName>
            <ecNumber evidence="10">6.3.2.31</ecNumber>
            <ecNumber evidence="10">6.3.2.34</ecNumber>
        </recommendedName>
        <alternativeName>
            <fullName evidence="10">Coenzyme F420-0:L-glutamate ligase</fullName>
        </alternativeName>
        <alternativeName>
            <fullName evidence="10">Coenzyme F420-1:gamma-L-glutamate ligase</fullName>
        </alternativeName>
    </domain>
    <domain>
        <recommendedName>
            <fullName evidence="10">Dehydro-coenzyme F420-0 reductase</fullName>
            <ecNumber evidence="10">1.3.8.17</ecNumber>
        </recommendedName>
    </domain>
</protein>
<dbReference type="GO" id="GO:0046872">
    <property type="term" value="F:metal ion binding"/>
    <property type="evidence" value="ECO:0007669"/>
    <property type="project" value="UniProtKB-KW"/>
</dbReference>
<keyword evidence="5 10" id="KW-0630">Potassium</keyword>
<keyword evidence="2 10" id="KW-0479">Metal-binding</keyword>
<dbReference type="GO" id="GO:0005525">
    <property type="term" value="F:GTP binding"/>
    <property type="evidence" value="ECO:0007669"/>
    <property type="project" value="UniProtKB-KW"/>
</dbReference>
<dbReference type="SUPFAM" id="SSF55469">
    <property type="entry name" value="FMN-dependent nitroreductase-like"/>
    <property type="match status" value="1"/>
</dbReference>
<dbReference type="FunFam" id="3.40.109.10:FF:000009">
    <property type="entry name" value="Coenzyme F420:L-glutamate ligase"/>
    <property type="match status" value="1"/>
</dbReference>
<evidence type="ECO:0000256" key="1">
    <source>
        <dbReference type="ARBA" id="ARBA00022598"/>
    </source>
</evidence>
<evidence type="ECO:0000256" key="10">
    <source>
        <dbReference type="HAMAP-Rule" id="MF_01259"/>
    </source>
</evidence>
<comment type="caution">
    <text evidence="14">The sequence shown here is derived from an EMBL/GenBank/DDBJ whole genome shotgun (WGS) entry which is preliminary data.</text>
</comment>
<evidence type="ECO:0000256" key="11">
    <source>
        <dbReference type="SAM" id="MobiDB-lite"/>
    </source>
</evidence>
<dbReference type="PANTHER" id="PTHR47917:SF1">
    <property type="entry name" value="COENZYME F420:L-GLUTAMATE LIGASE"/>
    <property type="match status" value="1"/>
</dbReference>
<keyword evidence="15" id="KW-1185">Reference proteome</keyword>
<dbReference type="Gene3D" id="3.90.1660.10">
    <property type="entry name" value="CofE-like domain"/>
    <property type="match status" value="1"/>
</dbReference>
<comment type="caution">
    <text evidence="10">Lacks conserved residue(s) required for the propagation of feature annotation.</text>
</comment>
<evidence type="ECO:0000313" key="14">
    <source>
        <dbReference type="EMBL" id="MBU7598637.1"/>
    </source>
</evidence>
<organism evidence="14 15">
    <name type="scientific">Streptomyces tardus</name>
    <dbReference type="NCBI Taxonomy" id="2780544"/>
    <lineage>
        <taxon>Bacteria</taxon>
        <taxon>Bacillati</taxon>
        <taxon>Actinomycetota</taxon>
        <taxon>Actinomycetes</taxon>
        <taxon>Kitasatosporales</taxon>
        <taxon>Streptomycetaceae</taxon>
        <taxon>Streptomyces</taxon>
    </lineage>
</organism>
<dbReference type="NCBIfam" id="TIGR03553">
    <property type="entry name" value="F420_FbiB_CTERM"/>
    <property type="match status" value="1"/>
</dbReference>
<dbReference type="PANTHER" id="PTHR47917">
    <property type="match status" value="1"/>
</dbReference>
<comment type="function">
    <text evidence="10">Bifunctional enzyme that catalyzes the GTP-dependent successive addition of two or more gamma-linked L-glutamates to the L-lactyl phosphodiester of 7,8-didemethyl-8-hydroxy-5-deazariboflavin (F420-0) to form polyglutamated F420 derivatives, and the FMNH2-dependent reduction of dehydro-F420-0 to form F420-0.</text>
</comment>
<evidence type="ECO:0000256" key="9">
    <source>
        <dbReference type="ARBA" id="ARBA00023268"/>
    </source>
</evidence>
<dbReference type="EC" id="6.3.2.34" evidence="10"/>
<dbReference type="Proteomes" id="UP000694501">
    <property type="component" value="Unassembled WGS sequence"/>
</dbReference>
<dbReference type="EC" id="6.3.2.31" evidence="10"/>
<gene>
    <name evidence="10" type="primary">fbiB</name>
    <name evidence="14" type="ORF">JGS22_013680</name>
</gene>
<keyword evidence="7 10" id="KW-0342">GTP-binding</keyword>
<keyword evidence="1 10" id="KW-0436">Ligase</keyword>
<feature type="binding site" evidence="10">
    <location>
        <position position="98"/>
    </location>
    <ligand>
        <name>a divalent metal cation</name>
        <dbReference type="ChEBI" id="CHEBI:60240"/>
        <label>1</label>
    </ligand>
</feature>
<dbReference type="InterPro" id="IPR008225">
    <property type="entry name" value="F420-0_g-glutamyl_ligase"/>
</dbReference>
<comment type="pathway">
    <text evidence="10">Cofactor biosynthesis; coenzyme F420 biosynthesis.</text>
</comment>
<feature type="binding site" evidence="10">
    <location>
        <position position="101"/>
    </location>
    <ligand>
        <name>GTP</name>
        <dbReference type="ChEBI" id="CHEBI:37565"/>
    </ligand>
</feature>
<comment type="cofactor">
    <cofactor evidence="10">
        <name>Mg(2+)</name>
        <dbReference type="ChEBI" id="CHEBI:18420"/>
    </cofactor>
    <cofactor evidence="10">
        <name>Mn(2+)</name>
        <dbReference type="ChEBI" id="CHEBI:29035"/>
    </cofactor>
    <text evidence="10">Binds 2 divalent metal cations per subunit. The ions could be magnesium and/or manganese.</text>
</comment>
<feature type="binding site" evidence="10">
    <location>
        <position position="323"/>
    </location>
    <ligand>
        <name>coenzyme F420-(gamma-Glu)n</name>
        <dbReference type="ChEBI" id="CHEBI:133980"/>
    </ligand>
</feature>
<feature type="binding site" evidence="10">
    <location>
        <position position="52"/>
    </location>
    <ligand>
        <name>GTP</name>
        <dbReference type="ChEBI" id="CHEBI:37565"/>
    </ligand>
</feature>
<feature type="region of interest" description="Disordered" evidence="11">
    <location>
        <begin position="432"/>
        <end position="451"/>
    </location>
</feature>
<dbReference type="NCBIfam" id="NF009810">
    <property type="entry name" value="PRK13294.1"/>
    <property type="match status" value="1"/>
</dbReference>
<evidence type="ECO:0000256" key="4">
    <source>
        <dbReference type="ARBA" id="ARBA00022842"/>
    </source>
</evidence>
<keyword evidence="9 10" id="KW-0511">Multifunctional enzyme</keyword>
<feature type="binding site" evidence="10">
    <location>
        <position position="291"/>
    </location>
    <ligand>
        <name>FMN</name>
        <dbReference type="ChEBI" id="CHEBI:58210"/>
    </ligand>
</feature>
<dbReference type="NCBIfam" id="TIGR01916">
    <property type="entry name" value="F420_cofE"/>
    <property type="match status" value="1"/>
</dbReference>
<feature type="domain" description="Coenzyme F420:L-glutamate ligase-like" evidence="13">
    <location>
        <begin position="12"/>
        <end position="208"/>
    </location>
</feature>
<feature type="binding site" evidence="10">
    <location>
        <position position="439"/>
    </location>
    <ligand>
        <name>FMN</name>
        <dbReference type="ChEBI" id="CHEBI:58210"/>
    </ligand>
</feature>
<dbReference type="AlphaFoldDB" id="A0A949JEM5"/>
<dbReference type="InterPro" id="IPR002847">
    <property type="entry name" value="F420-0_gamma-glut_ligase-dom"/>
</dbReference>
<dbReference type="Pfam" id="PF00881">
    <property type="entry name" value="Nitroreductase"/>
    <property type="match status" value="1"/>
</dbReference>
<dbReference type="Pfam" id="PF01996">
    <property type="entry name" value="F420_ligase"/>
    <property type="match status" value="1"/>
</dbReference>
<comment type="catalytic activity">
    <reaction evidence="10">
        <text>oxidized coenzyme F420-0 + GTP + L-glutamate = oxidized coenzyme F420-1 + GDP + phosphate + H(+)</text>
        <dbReference type="Rhea" id="RHEA:30555"/>
        <dbReference type="ChEBI" id="CHEBI:15378"/>
        <dbReference type="ChEBI" id="CHEBI:29985"/>
        <dbReference type="ChEBI" id="CHEBI:37565"/>
        <dbReference type="ChEBI" id="CHEBI:43474"/>
        <dbReference type="ChEBI" id="CHEBI:58189"/>
        <dbReference type="ChEBI" id="CHEBI:59907"/>
        <dbReference type="ChEBI" id="CHEBI:59920"/>
        <dbReference type="EC" id="6.3.2.31"/>
    </reaction>
</comment>
<dbReference type="InterPro" id="IPR023661">
    <property type="entry name" value="FbiB"/>
</dbReference>
<dbReference type="EC" id="1.3.8.17" evidence="10"/>
<evidence type="ECO:0000256" key="8">
    <source>
        <dbReference type="ARBA" id="ARBA00023211"/>
    </source>
</evidence>
<evidence type="ECO:0000256" key="5">
    <source>
        <dbReference type="ARBA" id="ARBA00022958"/>
    </source>
</evidence>
<sequence>MNGYQVWALPGIPEVAPGDDLAALIADAATSDGMPGLAYGDVLVVTSKIVSKAEGRVVRADDREAAIDDETVRVVARRGPARIVETRHGFVMAAAGVDASNTPAGTVLLLPEDPDGSARRIRAGVRELLGVEVGVIVTDTFGRPWREGQTDVAVGAAGVRVLDDQRGGTDSHGNPLEVTVIAVGDELAGAGELVKGKADGLPVAVLRGLPQHTFADPDNVEAGAPESEDPTLFEGARALVREASMDMFRLGTSEAVREAVALRRTVRDFTADPVDSAAVHRAVALAVTAPAPHHTTPWRFVLLESEASRTKLLDAMRDAWIADLRADGRTEESIAKRVRRGEVLRRAPYLVVPCLVADGAHDYPDARRTAAEREMFVVAAGAGVQNLLVALAGEGLGSAWVSSTMFCRDVVRKVLELPAEWDPMGAVAVGHPAAGPAPRPPRRAADFTVTR</sequence>
<name>A0A949JEM5_9ACTN</name>
<evidence type="ECO:0000256" key="3">
    <source>
        <dbReference type="ARBA" id="ARBA00022741"/>
    </source>
</evidence>
<dbReference type="GO" id="GO:0052619">
    <property type="term" value="F:coenzyme F420-1:gamma-L-glutamate ligase activity"/>
    <property type="evidence" value="ECO:0007669"/>
    <property type="project" value="UniProtKB-UniRule"/>
</dbReference>
<feature type="binding site" evidence="10">
    <location>
        <position position="47"/>
    </location>
    <ligand>
        <name>GTP</name>
        <dbReference type="ChEBI" id="CHEBI:37565"/>
    </ligand>
</feature>
<comment type="catalytic activity">
    <reaction evidence="10">
        <text>oxidized coenzyme F420-0 + FMN + H(+) = dehydro coenzyme F420-0 + FMNH2</text>
        <dbReference type="Rhea" id="RHEA:60360"/>
        <dbReference type="ChEBI" id="CHEBI:15378"/>
        <dbReference type="ChEBI" id="CHEBI:57618"/>
        <dbReference type="ChEBI" id="CHEBI:58210"/>
        <dbReference type="ChEBI" id="CHEBI:59907"/>
        <dbReference type="ChEBI" id="CHEBI:143705"/>
        <dbReference type="EC" id="1.3.8.17"/>
    </reaction>
</comment>
<accession>A0A949JEM5</accession>
<dbReference type="EMBL" id="JAELVF020000001">
    <property type="protein sequence ID" value="MBU7598637.1"/>
    <property type="molecule type" value="Genomic_DNA"/>
</dbReference>
<comment type="catalytic activity">
    <reaction evidence="10">
        <text>oxidized coenzyme F420-1 + GTP + L-glutamate = oxidized coenzyme F420-2 + GDP + phosphate + H(+)</text>
        <dbReference type="Rhea" id="RHEA:30523"/>
        <dbReference type="ChEBI" id="CHEBI:15378"/>
        <dbReference type="ChEBI" id="CHEBI:29985"/>
        <dbReference type="ChEBI" id="CHEBI:37565"/>
        <dbReference type="ChEBI" id="CHEBI:43474"/>
        <dbReference type="ChEBI" id="CHEBI:57922"/>
        <dbReference type="ChEBI" id="CHEBI:58189"/>
        <dbReference type="ChEBI" id="CHEBI:59920"/>
        <dbReference type="EC" id="6.3.2.34"/>
    </reaction>
</comment>
<keyword evidence="3 10" id="KW-0547">Nucleotide-binding</keyword>
<dbReference type="GO" id="GO:0052890">
    <property type="term" value="F:oxidoreductase activity, acting on the CH-CH group of donors, with a flavin as acceptor"/>
    <property type="evidence" value="ECO:0007669"/>
    <property type="project" value="UniProtKB-UniRule"/>
</dbReference>
<feature type="domain" description="Nitroreductase" evidence="12">
    <location>
        <begin position="263"/>
        <end position="431"/>
    </location>
</feature>
<dbReference type="RefSeq" id="WP_211042019.1">
    <property type="nucleotide sequence ID" value="NZ_JAELVF020000001.1"/>
</dbReference>
<dbReference type="GO" id="GO:0052618">
    <property type="term" value="F:coenzyme F420-0:L-glutamate ligase activity"/>
    <property type="evidence" value="ECO:0007669"/>
    <property type="project" value="UniProtKB-UniRule"/>
</dbReference>
<proteinExistence type="inferred from homology"/>
<evidence type="ECO:0000256" key="7">
    <source>
        <dbReference type="ARBA" id="ARBA00023134"/>
    </source>
</evidence>